<dbReference type="SMART" id="SM00882">
    <property type="entry name" value="CoA_trans"/>
    <property type="match status" value="1"/>
</dbReference>
<feature type="active site" description="5-glutamyl coenzyme A thioester intermediate" evidence="4">
    <location>
        <position position="330"/>
    </location>
</feature>
<dbReference type="PIRSF" id="PIRSF000858">
    <property type="entry name" value="SCOT-t"/>
    <property type="match status" value="1"/>
</dbReference>
<keyword evidence="2 3" id="KW-0808">Transferase</keyword>
<comment type="similarity">
    <text evidence="1 3">Belongs to the 3-oxoacid CoA-transferase family.</text>
</comment>
<dbReference type="GO" id="GO:0008410">
    <property type="term" value="F:CoA-transferase activity"/>
    <property type="evidence" value="ECO:0007669"/>
    <property type="project" value="InterPro"/>
</dbReference>
<evidence type="ECO:0000256" key="1">
    <source>
        <dbReference type="ARBA" id="ARBA00007154"/>
    </source>
</evidence>
<dbReference type="EMBL" id="CP009933">
    <property type="protein sequence ID" value="AKA67545.1"/>
    <property type="molecule type" value="Genomic_DNA"/>
</dbReference>
<evidence type="ECO:0000256" key="3">
    <source>
        <dbReference type="PIRNR" id="PIRNR000858"/>
    </source>
</evidence>
<dbReference type="InterPro" id="IPR037171">
    <property type="entry name" value="NagB/RpiA_transferase-like"/>
</dbReference>
<evidence type="ECO:0000256" key="4">
    <source>
        <dbReference type="PIRSR" id="PIRSR000858-1"/>
    </source>
</evidence>
<dbReference type="PANTHER" id="PTHR43293">
    <property type="entry name" value="ACETATE COA-TRANSFERASE YDIF"/>
    <property type="match status" value="1"/>
</dbReference>
<dbReference type="KEGG" id="csq:CSCA_0420"/>
<reference evidence="5 6" key="1">
    <citation type="journal article" date="2015" name="J. Biotechnol.">
        <title>Complete genome sequence of a malodorant-producing acetogen, Clostridium scatologenes ATCC 25775(T).</title>
        <authorList>
            <person name="Zhu Z."/>
            <person name="Guo T."/>
            <person name="Zheng H."/>
            <person name="Song T."/>
            <person name="Ouyang P."/>
            <person name="Xie J."/>
        </authorList>
    </citation>
    <scope>NUCLEOTIDE SEQUENCE [LARGE SCALE GENOMIC DNA]</scope>
    <source>
        <strain evidence="5 6">ATCC 25775</strain>
    </source>
</reference>
<dbReference type="PANTHER" id="PTHR43293:SF1">
    <property type="entry name" value="ACETATE COA-TRANSFERASE YDIF"/>
    <property type="match status" value="1"/>
</dbReference>
<dbReference type="HOGENOM" id="CLU_026774_4_0_9"/>
<keyword evidence="6" id="KW-1185">Reference proteome</keyword>
<dbReference type="Proteomes" id="UP000033115">
    <property type="component" value="Chromosome"/>
</dbReference>
<evidence type="ECO:0000313" key="6">
    <source>
        <dbReference type="Proteomes" id="UP000033115"/>
    </source>
</evidence>
<protein>
    <recommendedName>
        <fullName evidence="7">Acetate CoA-transferase YdiF</fullName>
    </recommendedName>
</protein>
<evidence type="ECO:0000313" key="5">
    <source>
        <dbReference type="EMBL" id="AKA67545.1"/>
    </source>
</evidence>
<dbReference type="RefSeq" id="WP_029160624.1">
    <property type="nucleotide sequence ID" value="NZ_CP009933.1"/>
</dbReference>
<dbReference type="GO" id="GO:0046952">
    <property type="term" value="P:ketone body catabolic process"/>
    <property type="evidence" value="ECO:0007669"/>
    <property type="project" value="InterPro"/>
</dbReference>
<evidence type="ECO:0008006" key="7">
    <source>
        <dbReference type="Google" id="ProtNLM"/>
    </source>
</evidence>
<dbReference type="InterPro" id="IPR004165">
    <property type="entry name" value="CoA_trans_fam_I"/>
</dbReference>
<dbReference type="InterPro" id="IPR014388">
    <property type="entry name" value="3-oxoacid_CoA-transferase"/>
</dbReference>
<organism evidence="5 6">
    <name type="scientific">Clostridium scatologenes</name>
    <dbReference type="NCBI Taxonomy" id="1548"/>
    <lineage>
        <taxon>Bacteria</taxon>
        <taxon>Bacillati</taxon>
        <taxon>Bacillota</taxon>
        <taxon>Clostridia</taxon>
        <taxon>Eubacteriales</taxon>
        <taxon>Clostridiaceae</taxon>
        <taxon>Clostridium</taxon>
    </lineage>
</organism>
<dbReference type="STRING" id="1548.CSCA_0420"/>
<evidence type="ECO:0000256" key="2">
    <source>
        <dbReference type="ARBA" id="ARBA00022679"/>
    </source>
</evidence>
<gene>
    <name evidence="5" type="ORF">CSCA_0420</name>
</gene>
<dbReference type="Gene3D" id="3.40.1080.10">
    <property type="entry name" value="Glutaconate Coenzyme A-transferase"/>
    <property type="match status" value="2"/>
</dbReference>
<dbReference type="Pfam" id="PF01144">
    <property type="entry name" value="CoA_trans"/>
    <property type="match status" value="1"/>
</dbReference>
<name>A0A0E3JYI2_CLOSL</name>
<dbReference type="AlphaFoldDB" id="A0A0E3JYI2"/>
<dbReference type="SUPFAM" id="SSF100950">
    <property type="entry name" value="NagB/RpiA/CoA transferase-like"/>
    <property type="match status" value="2"/>
</dbReference>
<sequence>MNRPKRKGTKVPILSAKEAVKYIPNSATIGFCGAGGGICEATEVINALANRYKETLEPKNLTYYHGTGLGDRDNKGMSPLAQPGMVKRIIGGHWGQSPRLAEMAERNEIEAYNFPQGMIAQLLRAAAAKQPGLLSHVGLGTFIDPRNKGGRLNDCTREELIKLMELGGKEYLFYPTIPIDVAIIRGTTADTEGYVSMEDEVAVVDALAMAEAAHNNGGLVICQVQRVVAAKTIHPKLVRIPGYFIDIIVEVPDQPQMYNAPVNKFISGDYKMDEGSVTPLKLTERKVIARRALLEVKPGNVGNVGVGIADGIGVVAREEGISGDFTLTVETGPIGGATAQGIFFGASINMQALLDMPSQFDFYDGGGLDVCFLSFAELDQCGNVNVHKFNGRIMGTGGFVNISQNTKKAVFCGTLKAGGLKTLVGDGTIKIAQEGKFEKLVNKVPEITFSGKEAVKNGQEVLYITERAVFRLTKDGLELCEVAPGLDIEKDVIAHMEFRPIISKDLKEMDKRIFESGPMGLINKEPWNFTR</sequence>
<proteinExistence type="inferred from homology"/>
<accession>A0A0E3JYI2</accession>